<reference evidence="3" key="1">
    <citation type="submission" date="2023-07" db="EMBL/GenBank/DDBJ databases">
        <title>30 novel species of actinomycetes from the DSMZ collection.</title>
        <authorList>
            <person name="Nouioui I."/>
        </authorList>
    </citation>
    <scope>NUCLEOTIDE SEQUENCE [LARGE SCALE GENOMIC DNA]</scope>
    <source>
        <strain evidence="3">DSM 44918</strain>
    </source>
</reference>
<keyword evidence="3" id="KW-1185">Reference proteome</keyword>
<gene>
    <name evidence="2" type="ORF">RNC47_15000</name>
</gene>
<dbReference type="RefSeq" id="WP_311599062.1">
    <property type="nucleotide sequence ID" value="NZ_JAVREM010000015.1"/>
</dbReference>
<evidence type="ECO:0000313" key="2">
    <source>
        <dbReference type="EMBL" id="MDT0319645.1"/>
    </source>
</evidence>
<feature type="region of interest" description="Disordered" evidence="1">
    <location>
        <begin position="1"/>
        <end position="42"/>
    </location>
</feature>
<comment type="caution">
    <text evidence="2">The sequence shown here is derived from an EMBL/GenBank/DDBJ whole genome shotgun (WGS) entry which is preliminary data.</text>
</comment>
<organism evidence="2 3">
    <name type="scientific">Streptomyces millisiae</name>
    <dbReference type="NCBI Taxonomy" id="3075542"/>
    <lineage>
        <taxon>Bacteria</taxon>
        <taxon>Bacillati</taxon>
        <taxon>Actinomycetota</taxon>
        <taxon>Actinomycetes</taxon>
        <taxon>Kitasatosporales</taxon>
        <taxon>Streptomycetaceae</taxon>
        <taxon>Streptomyces</taxon>
    </lineage>
</organism>
<accession>A0ABU2LPZ4</accession>
<evidence type="ECO:0000256" key="1">
    <source>
        <dbReference type="SAM" id="MobiDB-lite"/>
    </source>
</evidence>
<dbReference type="Proteomes" id="UP001183420">
    <property type="component" value="Unassembled WGS sequence"/>
</dbReference>
<dbReference type="EMBL" id="JAVREM010000015">
    <property type="protein sequence ID" value="MDT0319645.1"/>
    <property type="molecule type" value="Genomic_DNA"/>
</dbReference>
<sequence>MTERRSTQMTHAAPPPSTEREPEPEPEPEAASQEAESSPVLAELRARVRRVNAESETNVELKSGGRR</sequence>
<proteinExistence type="predicted"/>
<name>A0ABU2LPZ4_9ACTN</name>
<protein>
    <submittedName>
        <fullName evidence="2">Uncharacterized protein</fullName>
    </submittedName>
</protein>
<feature type="compositionally biased region" description="Low complexity" evidence="1">
    <location>
        <begin position="29"/>
        <end position="42"/>
    </location>
</feature>
<evidence type="ECO:0000313" key="3">
    <source>
        <dbReference type="Proteomes" id="UP001183420"/>
    </source>
</evidence>